<evidence type="ECO:0000313" key="9">
    <source>
        <dbReference type="Proteomes" id="UP000679284"/>
    </source>
</evidence>
<feature type="transmembrane region" description="Helical" evidence="7">
    <location>
        <begin position="68"/>
        <end position="88"/>
    </location>
</feature>
<dbReference type="GO" id="GO:0005886">
    <property type="term" value="C:plasma membrane"/>
    <property type="evidence" value="ECO:0007669"/>
    <property type="project" value="UniProtKB-SubCell"/>
</dbReference>
<comment type="pathway">
    <text evidence="7">Protein modification; lipoprotein biosynthesis (diacylglyceryl transfer).</text>
</comment>
<name>A0A8J8SKS2_9RHOB</name>
<evidence type="ECO:0000256" key="1">
    <source>
        <dbReference type="ARBA" id="ARBA00007150"/>
    </source>
</evidence>
<comment type="subcellular location">
    <subcellularLocation>
        <location evidence="7">Cell membrane</location>
        <topology evidence="7">Multi-pass membrane protein</topology>
    </subcellularLocation>
</comment>
<dbReference type="PANTHER" id="PTHR30589:SF0">
    <property type="entry name" value="PHOSPHATIDYLGLYCEROL--PROLIPOPROTEIN DIACYLGLYCERYL TRANSFERASE"/>
    <property type="match status" value="1"/>
</dbReference>
<evidence type="ECO:0000256" key="7">
    <source>
        <dbReference type="HAMAP-Rule" id="MF_01147"/>
    </source>
</evidence>
<evidence type="ECO:0000256" key="6">
    <source>
        <dbReference type="ARBA" id="ARBA00023136"/>
    </source>
</evidence>
<dbReference type="InterPro" id="IPR001640">
    <property type="entry name" value="Lgt"/>
</dbReference>
<keyword evidence="3 7" id="KW-0808">Transferase</keyword>
<reference evidence="8" key="1">
    <citation type="submission" date="2020-01" db="EMBL/GenBank/DDBJ databases">
        <authorList>
            <person name="Yang Y."/>
            <person name="Kwon Y.M."/>
        </authorList>
    </citation>
    <scope>NUCLEOTIDE SEQUENCE</scope>
    <source>
        <strain evidence="8">PG104</strain>
    </source>
</reference>
<comment type="similarity">
    <text evidence="1 7">Belongs to the Lgt family.</text>
</comment>
<dbReference type="KEGG" id="fap:GR316_05480"/>
<feature type="binding site" evidence="7">
    <location>
        <position position="151"/>
    </location>
    <ligand>
        <name>a 1,2-diacyl-sn-glycero-3-phospho-(1'-sn-glycerol)</name>
        <dbReference type="ChEBI" id="CHEBI:64716"/>
    </ligand>
</feature>
<proteinExistence type="inferred from homology"/>
<dbReference type="PROSITE" id="PS01311">
    <property type="entry name" value="LGT"/>
    <property type="match status" value="1"/>
</dbReference>
<sequence>MSYIPFPDISPEIFTLHLGSFAFSLRWYALAYITGLLLGWWIVRRAIACTGLWPAATPPMTAEQVERLLTWVIFGVVLGGRMGFVLFYEPGYYAANPGQILQVWQGGMSFHGGFLGVIVATWIFCAREGIGRLAAADLMALAVPPGLFFGRIANFINAELWGRPTDLPWGVAFPGDAAQFCPGVEGICARHPSQLYEAALEGILLFALIWVLILRRGWLKWPGAICGTFVAGYGIARFLVEFVRQPDAQFVSPGNPLGLAWQIGGYGLTQGQALSLPMIAIGLWLILRARRA</sequence>
<keyword evidence="6 7" id="KW-0472">Membrane</keyword>
<comment type="catalytic activity">
    <reaction evidence="7">
        <text>L-cysteinyl-[prolipoprotein] + a 1,2-diacyl-sn-glycero-3-phospho-(1'-sn-glycerol) = an S-1,2-diacyl-sn-glyceryl-L-cysteinyl-[prolipoprotein] + sn-glycerol 1-phosphate + H(+)</text>
        <dbReference type="Rhea" id="RHEA:56712"/>
        <dbReference type="Rhea" id="RHEA-COMP:14679"/>
        <dbReference type="Rhea" id="RHEA-COMP:14680"/>
        <dbReference type="ChEBI" id="CHEBI:15378"/>
        <dbReference type="ChEBI" id="CHEBI:29950"/>
        <dbReference type="ChEBI" id="CHEBI:57685"/>
        <dbReference type="ChEBI" id="CHEBI:64716"/>
        <dbReference type="ChEBI" id="CHEBI:140658"/>
        <dbReference type="EC" id="2.5.1.145"/>
    </reaction>
</comment>
<feature type="transmembrane region" description="Helical" evidence="7">
    <location>
        <begin position="108"/>
        <end position="126"/>
    </location>
</feature>
<protein>
    <recommendedName>
        <fullName evidence="7">Phosphatidylglycerol--prolipoprotein diacylglyceryl transferase</fullName>
        <ecNumber evidence="7">2.5.1.145</ecNumber>
    </recommendedName>
</protein>
<dbReference type="Proteomes" id="UP000679284">
    <property type="component" value="Chromosome"/>
</dbReference>
<gene>
    <name evidence="7" type="primary">lgt</name>
    <name evidence="8" type="ORF">GR316_05480</name>
</gene>
<evidence type="ECO:0000256" key="3">
    <source>
        <dbReference type="ARBA" id="ARBA00022679"/>
    </source>
</evidence>
<evidence type="ECO:0000256" key="4">
    <source>
        <dbReference type="ARBA" id="ARBA00022692"/>
    </source>
</evidence>
<dbReference type="UniPathway" id="UPA00664"/>
<comment type="function">
    <text evidence="7">Catalyzes the transfer of the diacylglyceryl group from phosphatidylglycerol to the sulfhydryl group of the N-terminal cysteine of a prolipoprotein, the first step in the formation of mature lipoproteins.</text>
</comment>
<keyword evidence="5 7" id="KW-1133">Transmembrane helix</keyword>
<keyword evidence="2 7" id="KW-1003">Cell membrane</keyword>
<keyword evidence="9" id="KW-1185">Reference proteome</keyword>
<dbReference type="GO" id="GO:0008961">
    <property type="term" value="F:phosphatidylglycerol-prolipoprotein diacylglyceryl transferase activity"/>
    <property type="evidence" value="ECO:0007669"/>
    <property type="project" value="UniProtKB-UniRule"/>
</dbReference>
<keyword evidence="4 7" id="KW-0812">Transmembrane</keyword>
<evidence type="ECO:0000256" key="5">
    <source>
        <dbReference type="ARBA" id="ARBA00022989"/>
    </source>
</evidence>
<feature type="transmembrane region" description="Helical" evidence="7">
    <location>
        <begin position="138"/>
        <end position="156"/>
    </location>
</feature>
<feature type="transmembrane region" description="Helical" evidence="7">
    <location>
        <begin position="260"/>
        <end position="287"/>
    </location>
</feature>
<dbReference type="PANTHER" id="PTHR30589">
    <property type="entry name" value="PROLIPOPROTEIN DIACYLGLYCERYL TRANSFERASE"/>
    <property type="match status" value="1"/>
</dbReference>
<dbReference type="EC" id="2.5.1.145" evidence="7"/>
<dbReference type="RefSeq" id="WP_211785006.1">
    <property type="nucleotide sequence ID" value="NZ_CP047289.1"/>
</dbReference>
<evidence type="ECO:0000256" key="2">
    <source>
        <dbReference type="ARBA" id="ARBA00022475"/>
    </source>
</evidence>
<feature type="transmembrane region" description="Helical" evidence="7">
    <location>
        <begin position="221"/>
        <end position="240"/>
    </location>
</feature>
<feature type="transmembrane region" description="Helical" evidence="7">
    <location>
        <begin position="195"/>
        <end position="214"/>
    </location>
</feature>
<dbReference type="NCBIfam" id="TIGR00544">
    <property type="entry name" value="lgt"/>
    <property type="match status" value="1"/>
</dbReference>
<feature type="transmembrane region" description="Helical" evidence="7">
    <location>
        <begin position="25"/>
        <end position="43"/>
    </location>
</feature>
<dbReference type="HAMAP" id="MF_01147">
    <property type="entry name" value="Lgt"/>
    <property type="match status" value="1"/>
</dbReference>
<dbReference type="AlphaFoldDB" id="A0A8J8SKS2"/>
<dbReference type="EMBL" id="CP047289">
    <property type="protein sequence ID" value="QUS35756.1"/>
    <property type="molecule type" value="Genomic_DNA"/>
</dbReference>
<accession>A0A8J8SKS2</accession>
<dbReference type="GO" id="GO:0042158">
    <property type="term" value="P:lipoprotein biosynthetic process"/>
    <property type="evidence" value="ECO:0007669"/>
    <property type="project" value="UniProtKB-UniRule"/>
</dbReference>
<dbReference type="Pfam" id="PF01790">
    <property type="entry name" value="LGT"/>
    <property type="match status" value="1"/>
</dbReference>
<organism evidence="8 9">
    <name type="scientific">Falsirhodobacter algicola</name>
    <dbReference type="NCBI Taxonomy" id="2692330"/>
    <lineage>
        <taxon>Bacteria</taxon>
        <taxon>Pseudomonadati</taxon>
        <taxon>Pseudomonadota</taxon>
        <taxon>Alphaproteobacteria</taxon>
        <taxon>Rhodobacterales</taxon>
        <taxon>Paracoccaceae</taxon>
        <taxon>Falsirhodobacter</taxon>
    </lineage>
</organism>
<evidence type="ECO:0000313" key="8">
    <source>
        <dbReference type="EMBL" id="QUS35756.1"/>
    </source>
</evidence>